<dbReference type="HAMAP" id="MF_01077">
    <property type="entry name" value="RimP"/>
    <property type="match status" value="1"/>
</dbReference>
<dbReference type="PANTHER" id="PTHR33867">
    <property type="entry name" value="RIBOSOME MATURATION FACTOR RIMP"/>
    <property type="match status" value="1"/>
</dbReference>
<keyword evidence="2 3" id="KW-0690">Ribosome biogenesis</keyword>
<protein>
    <recommendedName>
        <fullName evidence="3">Ribosome maturation factor RimP</fullName>
    </recommendedName>
</protein>
<comment type="subcellular location">
    <subcellularLocation>
        <location evidence="3">Cytoplasm</location>
    </subcellularLocation>
</comment>
<sequence length="152" mass="17065">MEDLKEELRELAEEVAKSLGFSVYDFSFSRRGRKRLLKVTIDKLEGYVSIKDCEAFSSSFGKTLDTADIVPFPYDLVVESPGVERALRNMGEFIRFTGEKVKIVFNEPVNGNSTLSGKILSCEGNKIVVESADNQMEVVISFENVKRANLKL</sequence>
<dbReference type="KEGG" id="minf:MESINF_1759"/>
<evidence type="ECO:0000256" key="2">
    <source>
        <dbReference type="ARBA" id="ARBA00022517"/>
    </source>
</evidence>
<gene>
    <name evidence="3 6" type="primary">rimP</name>
    <name evidence="6" type="ORF">MESINF_1759</name>
</gene>
<comment type="function">
    <text evidence="3">Required for maturation of 30S ribosomal subunits.</text>
</comment>
<dbReference type="EMBL" id="LS974202">
    <property type="protein sequence ID" value="SSC13203.1"/>
    <property type="molecule type" value="Genomic_DNA"/>
</dbReference>
<keyword evidence="7" id="KW-1185">Reference proteome</keyword>
<dbReference type="GO" id="GO:0000028">
    <property type="term" value="P:ribosomal small subunit assembly"/>
    <property type="evidence" value="ECO:0007669"/>
    <property type="project" value="TreeGrafter"/>
</dbReference>
<evidence type="ECO:0000256" key="3">
    <source>
        <dbReference type="HAMAP-Rule" id="MF_01077"/>
    </source>
</evidence>
<dbReference type="SUPFAM" id="SSF75420">
    <property type="entry name" value="YhbC-like, N-terminal domain"/>
    <property type="match status" value="1"/>
</dbReference>
<dbReference type="GO" id="GO:0006412">
    <property type="term" value="P:translation"/>
    <property type="evidence" value="ECO:0007669"/>
    <property type="project" value="TreeGrafter"/>
</dbReference>
<feature type="domain" description="Ribosome maturation factor RimP N-terminal" evidence="4">
    <location>
        <begin position="12"/>
        <end position="84"/>
    </location>
</feature>
<accession>A0A7Z7PPA9</accession>
<proteinExistence type="inferred from homology"/>
<dbReference type="InterPro" id="IPR028998">
    <property type="entry name" value="RimP_C"/>
</dbReference>
<dbReference type="InterPro" id="IPR028989">
    <property type="entry name" value="RimP_N"/>
</dbReference>
<feature type="domain" description="Ribosome maturation factor RimP C-terminal" evidence="5">
    <location>
        <begin position="89"/>
        <end position="150"/>
    </location>
</feature>
<dbReference type="InterPro" id="IPR003728">
    <property type="entry name" value="Ribosome_maturation_RimP"/>
</dbReference>
<dbReference type="PANTHER" id="PTHR33867:SF1">
    <property type="entry name" value="RIBOSOME MATURATION FACTOR RIMP"/>
    <property type="match status" value="1"/>
</dbReference>
<dbReference type="AlphaFoldDB" id="A0A7Z7PPA9"/>
<dbReference type="GO" id="GO:0005829">
    <property type="term" value="C:cytosol"/>
    <property type="evidence" value="ECO:0007669"/>
    <property type="project" value="TreeGrafter"/>
</dbReference>
<keyword evidence="1 3" id="KW-0963">Cytoplasm</keyword>
<reference evidence="6 7" key="1">
    <citation type="submission" date="2017-01" db="EMBL/GenBank/DDBJ databases">
        <authorList>
            <person name="Erauso G."/>
        </authorList>
    </citation>
    <scope>NUCLEOTIDE SEQUENCE [LARGE SCALE GENOMIC DNA]</scope>
    <source>
        <strain evidence="6">MESINF1</strain>
    </source>
</reference>
<comment type="similarity">
    <text evidence="3">Belongs to the RimP family.</text>
</comment>
<name>A0A7Z7PPA9_9BACT</name>
<dbReference type="Pfam" id="PF17384">
    <property type="entry name" value="DUF150_C"/>
    <property type="match status" value="1"/>
</dbReference>
<evidence type="ECO:0000259" key="5">
    <source>
        <dbReference type="Pfam" id="PF17384"/>
    </source>
</evidence>
<dbReference type="InterPro" id="IPR035956">
    <property type="entry name" value="RimP_N_sf"/>
</dbReference>
<dbReference type="Pfam" id="PF02576">
    <property type="entry name" value="RimP_N"/>
    <property type="match status" value="1"/>
</dbReference>
<dbReference type="Proteomes" id="UP000250796">
    <property type="component" value="Chromosome MESINF"/>
</dbReference>
<dbReference type="RefSeq" id="WP_231936682.1">
    <property type="nucleotide sequence ID" value="NZ_LS974202.1"/>
</dbReference>
<dbReference type="InterPro" id="IPR036847">
    <property type="entry name" value="RimP_C_sf"/>
</dbReference>
<evidence type="ECO:0000256" key="1">
    <source>
        <dbReference type="ARBA" id="ARBA00022490"/>
    </source>
</evidence>
<organism evidence="6 7">
    <name type="scientific">Mesotoga infera</name>
    <dbReference type="NCBI Taxonomy" id="1236046"/>
    <lineage>
        <taxon>Bacteria</taxon>
        <taxon>Thermotogati</taxon>
        <taxon>Thermotogota</taxon>
        <taxon>Thermotogae</taxon>
        <taxon>Kosmotogales</taxon>
        <taxon>Kosmotogaceae</taxon>
        <taxon>Mesotoga</taxon>
    </lineage>
</organism>
<dbReference type="Gene3D" id="3.30.300.70">
    <property type="entry name" value="RimP-like superfamily, N-terminal"/>
    <property type="match status" value="1"/>
</dbReference>
<evidence type="ECO:0000313" key="6">
    <source>
        <dbReference type="EMBL" id="SSC13203.1"/>
    </source>
</evidence>
<dbReference type="CDD" id="cd01734">
    <property type="entry name" value="YlxS_C"/>
    <property type="match status" value="1"/>
</dbReference>
<dbReference type="Gene3D" id="2.30.30.180">
    <property type="entry name" value="Ribosome maturation factor RimP, C-terminal domain"/>
    <property type="match status" value="1"/>
</dbReference>
<evidence type="ECO:0000259" key="4">
    <source>
        <dbReference type="Pfam" id="PF02576"/>
    </source>
</evidence>
<dbReference type="SUPFAM" id="SSF74942">
    <property type="entry name" value="YhbC-like, C-terminal domain"/>
    <property type="match status" value="1"/>
</dbReference>
<evidence type="ECO:0000313" key="7">
    <source>
        <dbReference type="Proteomes" id="UP000250796"/>
    </source>
</evidence>